<organism evidence="2 3">
    <name type="scientific">Gymnopilus junonius</name>
    <name type="common">Spectacular rustgill mushroom</name>
    <name type="synonym">Gymnopilus spectabilis subsp. junonius</name>
    <dbReference type="NCBI Taxonomy" id="109634"/>
    <lineage>
        <taxon>Eukaryota</taxon>
        <taxon>Fungi</taxon>
        <taxon>Dikarya</taxon>
        <taxon>Basidiomycota</taxon>
        <taxon>Agaricomycotina</taxon>
        <taxon>Agaricomycetes</taxon>
        <taxon>Agaricomycetidae</taxon>
        <taxon>Agaricales</taxon>
        <taxon>Agaricineae</taxon>
        <taxon>Hymenogastraceae</taxon>
        <taxon>Gymnopilus</taxon>
    </lineage>
</organism>
<dbReference type="OrthoDB" id="2015515at2759"/>
<evidence type="ECO:0000256" key="1">
    <source>
        <dbReference type="ARBA" id="ARBA00023270"/>
    </source>
</evidence>
<name>A0A9P5NX81_GYMJU</name>
<gene>
    <name evidence="2" type="ORF">CPB84DRAFT_1958797</name>
</gene>
<dbReference type="Gene3D" id="3.20.20.70">
    <property type="entry name" value="Aldolase class I"/>
    <property type="match status" value="1"/>
</dbReference>
<dbReference type="GO" id="GO:0009052">
    <property type="term" value="P:pentose-phosphate shunt, non-oxidative branch"/>
    <property type="evidence" value="ECO:0007669"/>
    <property type="project" value="TreeGrafter"/>
</dbReference>
<dbReference type="SUPFAM" id="SSF51569">
    <property type="entry name" value="Aldolase"/>
    <property type="match status" value="1"/>
</dbReference>
<evidence type="ECO:0000313" key="2">
    <source>
        <dbReference type="EMBL" id="KAF8909754.1"/>
    </source>
</evidence>
<dbReference type="EMBL" id="JADNYJ010000008">
    <property type="protein sequence ID" value="KAF8909754.1"/>
    <property type="molecule type" value="Genomic_DNA"/>
</dbReference>
<dbReference type="GO" id="GO:0005975">
    <property type="term" value="P:carbohydrate metabolic process"/>
    <property type="evidence" value="ECO:0007669"/>
    <property type="project" value="InterPro"/>
</dbReference>
<dbReference type="AlphaFoldDB" id="A0A9P5NX81"/>
<dbReference type="GO" id="GO:0004801">
    <property type="term" value="F:transaldolase activity"/>
    <property type="evidence" value="ECO:0007669"/>
    <property type="project" value="TreeGrafter"/>
</dbReference>
<proteinExistence type="predicted"/>
<reference evidence="2" key="1">
    <citation type="submission" date="2020-11" db="EMBL/GenBank/DDBJ databases">
        <authorList>
            <consortium name="DOE Joint Genome Institute"/>
            <person name="Ahrendt S."/>
            <person name="Riley R."/>
            <person name="Andreopoulos W."/>
            <person name="LaButti K."/>
            <person name="Pangilinan J."/>
            <person name="Ruiz-duenas F.J."/>
            <person name="Barrasa J.M."/>
            <person name="Sanchez-Garcia M."/>
            <person name="Camarero S."/>
            <person name="Miyauchi S."/>
            <person name="Serrano A."/>
            <person name="Linde D."/>
            <person name="Babiker R."/>
            <person name="Drula E."/>
            <person name="Ayuso-Fernandez I."/>
            <person name="Pacheco R."/>
            <person name="Padilla G."/>
            <person name="Ferreira P."/>
            <person name="Barriuso J."/>
            <person name="Kellner H."/>
            <person name="Castanera R."/>
            <person name="Alfaro M."/>
            <person name="Ramirez L."/>
            <person name="Pisabarro A.G."/>
            <person name="Kuo A."/>
            <person name="Tritt A."/>
            <person name="Lipzen A."/>
            <person name="He G."/>
            <person name="Yan M."/>
            <person name="Ng V."/>
            <person name="Cullen D."/>
            <person name="Martin F."/>
            <person name="Rosso M.-N."/>
            <person name="Henrissat B."/>
            <person name="Hibbett D."/>
            <person name="Martinez A.T."/>
            <person name="Grigoriev I.V."/>
        </authorList>
    </citation>
    <scope>NUCLEOTIDE SEQUENCE</scope>
    <source>
        <strain evidence="2">AH 44721</strain>
    </source>
</reference>
<dbReference type="PANTHER" id="PTHR10683">
    <property type="entry name" value="TRANSALDOLASE"/>
    <property type="match status" value="1"/>
</dbReference>
<accession>A0A9P5NX81</accession>
<evidence type="ECO:0008006" key="4">
    <source>
        <dbReference type="Google" id="ProtNLM"/>
    </source>
</evidence>
<comment type="caution">
    <text evidence="2">The sequence shown here is derived from an EMBL/GenBank/DDBJ whole genome shotgun (WGS) entry which is preliminary data.</text>
</comment>
<dbReference type="InterPro" id="IPR013785">
    <property type="entry name" value="Aldolase_TIM"/>
</dbReference>
<protein>
    <recommendedName>
        <fullName evidence="4">Transaldolase</fullName>
    </recommendedName>
</protein>
<dbReference type="Pfam" id="PF00923">
    <property type="entry name" value="TAL_FSA"/>
    <property type="match status" value="1"/>
</dbReference>
<dbReference type="Proteomes" id="UP000724874">
    <property type="component" value="Unassembled WGS sequence"/>
</dbReference>
<keyword evidence="1" id="KW-0704">Schiff base</keyword>
<evidence type="ECO:0000313" key="3">
    <source>
        <dbReference type="Proteomes" id="UP000724874"/>
    </source>
</evidence>
<sequence length="380" mass="42318">MQAHSQQINDTFSGLAGKLESKNTTILGDSFEFGSLFNGFKGTMLSVHQAHEALASGQLDLYIWIATRKVVDICVKKKLALAQDELVSRAMDQLILELAVAFKGFVDGPHIAIVDPRNHADMDALVENAQRLSKMIKEQGMTDQICFTIPATEAGIYAAQKLEKQGIQVNLCMVTSLMHAAACTEAGASTISIPVGLLLDQYERKRSIPSVTSSAHPGIQSIQIILAYFRLNKIRTRVIGTSLRNLSEVGLLSEFDAVCITPEQSERLRWSPVSVDALDRQDHPAVLRAQQAKYPTDLLGLDTGFSSWFSPASRKFASNVLQPVLQDSKRQMDDIEDRLRDELIWQLDLATLPMKALERKYDKKKRELTQNIAARDTDYR</sequence>
<dbReference type="PANTHER" id="PTHR10683:SF18">
    <property type="entry name" value="TRANSALDOLASE"/>
    <property type="match status" value="1"/>
</dbReference>
<dbReference type="InterPro" id="IPR001585">
    <property type="entry name" value="TAL/FSA"/>
</dbReference>
<keyword evidence="3" id="KW-1185">Reference proteome</keyword>